<reference evidence="2 3" key="1">
    <citation type="submission" date="2023-09" db="EMBL/GenBank/DDBJ databases">
        <authorList>
            <person name="Rey-Velasco X."/>
        </authorList>
    </citation>
    <scope>NUCLEOTIDE SEQUENCE [LARGE SCALE GENOMIC DNA]</scope>
    <source>
        <strain evidence="2 3">P050</strain>
    </source>
</reference>
<gene>
    <name evidence="2" type="ORF">RM519_10405</name>
</gene>
<dbReference type="InterPro" id="IPR029016">
    <property type="entry name" value="GAF-like_dom_sf"/>
</dbReference>
<dbReference type="RefSeq" id="WP_311593744.1">
    <property type="nucleotide sequence ID" value="NZ_JAVRHV010000005.1"/>
</dbReference>
<proteinExistence type="predicted"/>
<dbReference type="SMART" id="SM00065">
    <property type="entry name" value="GAF"/>
    <property type="match status" value="1"/>
</dbReference>
<comment type="caution">
    <text evidence="2">The sequence shown here is derived from an EMBL/GenBank/DDBJ whole genome shotgun (WGS) entry which is preliminary data.</text>
</comment>
<dbReference type="EMBL" id="JAVRHV010000005">
    <property type="protein sequence ID" value="MDT0553657.1"/>
    <property type="molecule type" value="Genomic_DNA"/>
</dbReference>
<dbReference type="PANTHER" id="PTHR43102:SF2">
    <property type="entry name" value="GAF DOMAIN-CONTAINING PROTEIN"/>
    <property type="match status" value="1"/>
</dbReference>
<sequence length="398" mass="45132">MDRINVLEGRNDRFKVFTKELLAETNDQELQEIVKKAADELSSPIALVSLVLDHIQFFKAFVGLPDDLASARGTHRDVSFCQFVVRYGEPFEVNDAPNDSRIPQHVVKEYDIQSYLGVPILVEDVVVGSLCVLDFKKRGFTVQDKDNLQELSLLVNKRLVAITKERKHKRLDLTEATLKPALSELSQTFKPIQQFINQGYSAVASIRSFILHSKYKHRENTQESIKSKLYLEAASEANQLNESLLREIEFAIRDGEDCVAALEQLILNIESTKLSEIIISAQDLSRNATNLIGGFSLPDFKSDPLIYTKGNWAIAIITNCLLIISSELHSLNSSNGIQLVIKEKDKNVELLFTAIDMKRVNIKNTLGQMKKLLEKKYPTFSFDSVEEKIRIIFKTKEI</sequence>
<evidence type="ECO:0000313" key="2">
    <source>
        <dbReference type="EMBL" id="MDT0553657.1"/>
    </source>
</evidence>
<organism evidence="2 3">
    <name type="scientific">Urechidicola vernalis</name>
    <dbReference type="NCBI Taxonomy" id="3075600"/>
    <lineage>
        <taxon>Bacteria</taxon>
        <taxon>Pseudomonadati</taxon>
        <taxon>Bacteroidota</taxon>
        <taxon>Flavobacteriia</taxon>
        <taxon>Flavobacteriales</taxon>
        <taxon>Flavobacteriaceae</taxon>
        <taxon>Urechidicola</taxon>
    </lineage>
</organism>
<evidence type="ECO:0000313" key="3">
    <source>
        <dbReference type="Proteomes" id="UP001252186"/>
    </source>
</evidence>
<keyword evidence="3" id="KW-1185">Reference proteome</keyword>
<dbReference type="SUPFAM" id="SSF55781">
    <property type="entry name" value="GAF domain-like"/>
    <property type="match status" value="1"/>
</dbReference>
<dbReference type="PANTHER" id="PTHR43102">
    <property type="entry name" value="SLR1143 PROTEIN"/>
    <property type="match status" value="1"/>
</dbReference>
<dbReference type="Pfam" id="PF01590">
    <property type="entry name" value="GAF"/>
    <property type="match status" value="1"/>
</dbReference>
<feature type="domain" description="GAF" evidence="1">
    <location>
        <begin position="25"/>
        <end position="169"/>
    </location>
</feature>
<evidence type="ECO:0000259" key="1">
    <source>
        <dbReference type="SMART" id="SM00065"/>
    </source>
</evidence>
<accession>A0ABU2Y627</accession>
<protein>
    <submittedName>
        <fullName evidence="2">GAF domain-containing protein</fullName>
    </submittedName>
</protein>
<dbReference type="InterPro" id="IPR003018">
    <property type="entry name" value="GAF"/>
</dbReference>
<dbReference type="Gene3D" id="3.30.450.40">
    <property type="match status" value="1"/>
</dbReference>
<name>A0ABU2Y627_9FLAO</name>
<dbReference type="Proteomes" id="UP001252186">
    <property type="component" value="Unassembled WGS sequence"/>
</dbReference>